<feature type="non-terminal residue" evidence="1">
    <location>
        <position position="1"/>
    </location>
</feature>
<name>X1V8X2_9ZZZZ</name>
<gene>
    <name evidence="1" type="ORF">S12H4_42247</name>
</gene>
<feature type="non-terminal residue" evidence="1">
    <location>
        <position position="260"/>
    </location>
</feature>
<dbReference type="AlphaFoldDB" id="X1V8X2"/>
<sequence>PLLDEGLIRREKFGKNVWYSLTSTGRLMTSRRFGVDDSNIVETIFPEILSKLTAGWQSLGDLIDNIRVNIPAPVLRSLTISIVSALQRICVTEEDNGNWRISSEFQQKQQELVDISSHSELTSATHLIERACEQSRIGGPTDKNSLDKAWGILDGILAKIVANTEQHALLAKVTLEKAKCAALDGDLRTTFDLVGEAETISQTHNIDDSVFDAECRDVWPYVEMACLNPLLVQANDNITSRDYPGTTNALLAIYNLLTSS</sequence>
<comment type="caution">
    <text evidence="1">The sequence shown here is derived from an EMBL/GenBank/DDBJ whole genome shotgun (WGS) entry which is preliminary data.</text>
</comment>
<dbReference type="EMBL" id="BARW01025827">
    <property type="protein sequence ID" value="GAJ12882.1"/>
    <property type="molecule type" value="Genomic_DNA"/>
</dbReference>
<proteinExistence type="predicted"/>
<reference evidence="1" key="1">
    <citation type="journal article" date="2014" name="Front. Microbiol.">
        <title>High frequency of phylogenetically diverse reductive dehalogenase-homologous genes in deep subseafloor sedimentary metagenomes.</title>
        <authorList>
            <person name="Kawai M."/>
            <person name="Futagami T."/>
            <person name="Toyoda A."/>
            <person name="Takaki Y."/>
            <person name="Nishi S."/>
            <person name="Hori S."/>
            <person name="Arai W."/>
            <person name="Tsubouchi T."/>
            <person name="Morono Y."/>
            <person name="Uchiyama I."/>
            <person name="Ito T."/>
            <person name="Fujiyama A."/>
            <person name="Inagaki F."/>
            <person name="Takami H."/>
        </authorList>
    </citation>
    <scope>NUCLEOTIDE SEQUENCE</scope>
    <source>
        <strain evidence="1">Expedition CK06-06</strain>
    </source>
</reference>
<organism evidence="1">
    <name type="scientific">marine sediment metagenome</name>
    <dbReference type="NCBI Taxonomy" id="412755"/>
    <lineage>
        <taxon>unclassified sequences</taxon>
        <taxon>metagenomes</taxon>
        <taxon>ecological metagenomes</taxon>
    </lineage>
</organism>
<accession>X1V8X2</accession>
<evidence type="ECO:0000313" key="1">
    <source>
        <dbReference type="EMBL" id="GAJ12882.1"/>
    </source>
</evidence>
<protein>
    <submittedName>
        <fullName evidence="1">Uncharacterized protein</fullName>
    </submittedName>
</protein>